<keyword evidence="4" id="KW-1185">Reference proteome</keyword>
<evidence type="ECO:0000313" key="4">
    <source>
        <dbReference type="Proteomes" id="UP000285575"/>
    </source>
</evidence>
<dbReference type="RefSeq" id="WP_128230091.1">
    <property type="nucleotide sequence ID" value="NZ_SACR01000005.1"/>
</dbReference>
<comment type="caution">
    <text evidence="3">The sequence shown here is derived from an EMBL/GenBank/DDBJ whole genome shotgun (WGS) entry which is preliminary data.</text>
</comment>
<dbReference type="InterPro" id="IPR046232">
    <property type="entry name" value="DUF6265"/>
</dbReference>
<evidence type="ECO:0000259" key="2">
    <source>
        <dbReference type="Pfam" id="PF19780"/>
    </source>
</evidence>
<feature type="domain" description="DUF6265" evidence="2">
    <location>
        <begin position="61"/>
        <end position="168"/>
    </location>
</feature>
<dbReference type="EMBL" id="SACR01000005">
    <property type="protein sequence ID" value="RVU44546.1"/>
    <property type="molecule type" value="Genomic_DNA"/>
</dbReference>
<evidence type="ECO:0000256" key="1">
    <source>
        <dbReference type="SAM" id="SignalP"/>
    </source>
</evidence>
<organism evidence="3 4">
    <name type="scientific">Rubrivivax rivuli</name>
    <dbReference type="NCBI Taxonomy" id="1862385"/>
    <lineage>
        <taxon>Bacteria</taxon>
        <taxon>Pseudomonadati</taxon>
        <taxon>Pseudomonadota</taxon>
        <taxon>Betaproteobacteria</taxon>
        <taxon>Burkholderiales</taxon>
        <taxon>Sphaerotilaceae</taxon>
        <taxon>Rubrivivax</taxon>
    </lineage>
</organism>
<name>A0A437RCM2_9BURK</name>
<evidence type="ECO:0000313" key="3">
    <source>
        <dbReference type="EMBL" id="RVU44546.1"/>
    </source>
</evidence>
<dbReference type="Pfam" id="PF19780">
    <property type="entry name" value="DUF6265"/>
    <property type="match status" value="1"/>
</dbReference>
<sequence>MPRADLSANRRATFIRGLWLCAPLALLAHAGAQAQNGAPALVGPPVSLISSATAPSVERLAWLSGCWRSEGGEAGSGEQWLPLAGQTLLGASRTVRGGVTVGYEFMQIRQQPDGSVVFAALPNGRNETLFTLLPGAPLEAVFENAGNDFPQRVIYRLEEGGRLRARIEGRRGGAPAGIDFPMQRTPCEALPPRPGAFQGLPWGATELQMAQRFGAALKLAECPPLPKGTPPAVGPAREACDHPTLAPYDVAGVPFRLHLHVDAAQRQLVRVALAWAGEAAQATASDTGWSDKHRRLRQLLVQRYGNPETTHVDTDGGLHSAVARWRVGDTLIELKSSYQARSDKSPAREQVGIVYQPVHAGEAGRL</sequence>
<dbReference type="Proteomes" id="UP000285575">
    <property type="component" value="Unassembled WGS sequence"/>
</dbReference>
<dbReference type="AlphaFoldDB" id="A0A437RCM2"/>
<feature type="chain" id="PRO_5019009542" description="DUF6265 domain-containing protein" evidence="1">
    <location>
        <begin position="35"/>
        <end position="366"/>
    </location>
</feature>
<gene>
    <name evidence="3" type="ORF">EOE66_17950</name>
</gene>
<proteinExistence type="predicted"/>
<feature type="signal peptide" evidence="1">
    <location>
        <begin position="1"/>
        <end position="34"/>
    </location>
</feature>
<protein>
    <recommendedName>
        <fullName evidence="2">DUF6265 domain-containing protein</fullName>
    </recommendedName>
</protein>
<reference evidence="3 4" key="1">
    <citation type="submission" date="2019-01" db="EMBL/GenBank/DDBJ databases">
        <authorList>
            <person name="Chen W.-M."/>
        </authorList>
    </citation>
    <scope>NUCLEOTIDE SEQUENCE [LARGE SCALE GENOMIC DNA]</scope>
    <source>
        <strain evidence="3 4">KYPY4</strain>
    </source>
</reference>
<accession>A0A437RCM2</accession>
<keyword evidence="1" id="KW-0732">Signal</keyword>
<dbReference type="OrthoDB" id="5382295at2"/>